<organism evidence="10 11">
    <name type="scientific">Maribrevibacterium harenarium</name>
    <dbReference type="NCBI Taxonomy" id="2589817"/>
    <lineage>
        <taxon>Bacteria</taxon>
        <taxon>Pseudomonadati</taxon>
        <taxon>Pseudomonadota</taxon>
        <taxon>Gammaproteobacteria</taxon>
        <taxon>Oceanospirillales</taxon>
        <taxon>Oceanospirillaceae</taxon>
        <taxon>Maribrevibacterium</taxon>
    </lineage>
</organism>
<sequence length="402" mass="42870">MSTVTTSIGRSRLLIPLLGYLVAFGPLSVDMYLPSLPTIAADLDSPQSTIQYTITSFLVGMAIGMLLFGPLSDLLGRKKLLLVGTFCYVLASIGCALAQTGESLVMLRFAQSLGAASAAVLARALVRDLFGTQQAAGILSTMHIISMIVMLMAPILGAYIVRFFDWRWIFYFLGAFSAVAFIGIALIIQEPSREKNASFNIKDYFRAYGECLSIPAVTFYILTNGFSFAGMFAFIAASAFVYIDAYGFSETSYGFFFSANIGAIILMTVLNKRLVKHYSSSRALHAACLVSLGATIAMSLIALFFHELPLLFLLGTMLYISVTGSIGANCLAILFSIVPERAGTAAGLLVAGQFAFGGLCSYVTTLVFDGSAASLLLVMAGCGSACVVCYLFTQGGFGHIKT</sequence>
<keyword evidence="4" id="KW-1003">Cell membrane</keyword>
<keyword evidence="3 8" id="KW-0813">Transport</keyword>
<evidence type="ECO:0000313" key="10">
    <source>
        <dbReference type="EMBL" id="TPE54444.1"/>
    </source>
</evidence>
<proteinExistence type="inferred from homology"/>
<gene>
    <name evidence="10" type="ORF">FJM67_04065</name>
</gene>
<dbReference type="GO" id="GO:0042910">
    <property type="term" value="F:xenobiotic transmembrane transporter activity"/>
    <property type="evidence" value="ECO:0007669"/>
    <property type="project" value="InterPro"/>
</dbReference>
<dbReference type="Gene3D" id="1.20.1720.10">
    <property type="entry name" value="Multidrug resistance protein D"/>
    <property type="match status" value="1"/>
</dbReference>
<name>A0A501X1T8_9GAMM</name>
<dbReference type="PANTHER" id="PTHR23502">
    <property type="entry name" value="MAJOR FACILITATOR SUPERFAMILY"/>
    <property type="match status" value="1"/>
</dbReference>
<dbReference type="InterPro" id="IPR004812">
    <property type="entry name" value="Efflux_drug-R_Bcr/CmlA"/>
</dbReference>
<feature type="transmembrane region" description="Helical" evidence="8">
    <location>
        <begin position="345"/>
        <end position="368"/>
    </location>
</feature>
<evidence type="ECO:0000256" key="1">
    <source>
        <dbReference type="ARBA" id="ARBA00004651"/>
    </source>
</evidence>
<evidence type="ECO:0000256" key="3">
    <source>
        <dbReference type="ARBA" id="ARBA00022448"/>
    </source>
</evidence>
<dbReference type="NCBIfam" id="NF008314">
    <property type="entry name" value="PRK11102.1"/>
    <property type="match status" value="1"/>
</dbReference>
<evidence type="ECO:0000256" key="5">
    <source>
        <dbReference type="ARBA" id="ARBA00022692"/>
    </source>
</evidence>
<dbReference type="AlphaFoldDB" id="A0A501X1T8"/>
<dbReference type="GO" id="GO:0015385">
    <property type="term" value="F:sodium:proton antiporter activity"/>
    <property type="evidence" value="ECO:0007669"/>
    <property type="project" value="TreeGrafter"/>
</dbReference>
<feature type="transmembrane region" description="Helical" evidence="8">
    <location>
        <begin position="138"/>
        <end position="162"/>
    </location>
</feature>
<feature type="transmembrane region" description="Helical" evidence="8">
    <location>
        <begin position="208"/>
        <end position="241"/>
    </location>
</feature>
<dbReference type="EMBL" id="VFRR01000005">
    <property type="protein sequence ID" value="TPE54444.1"/>
    <property type="molecule type" value="Genomic_DNA"/>
</dbReference>
<evidence type="ECO:0000256" key="4">
    <source>
        <dbReference type="ARBA" id="ARBA00022475"/>
    </source>
</evidence>
<evidence type="ECO:0000256" key="6">
    <source>
        <dbReference type="ARBA" id="ARBA00022989"/>
    </source>
</evidence>
<feature type="domain" description="Major facilitator superfamily (MFS) profile" evidence="9">
    <location>
        <begin position="11"/>
        <end position="402"/>
    </location>
</feature>
<feature type="transmembrane region" description="Helical" evidence="8">
    <location>
        <begin position="374"/>
        <end position="393"/>
    </location>
</feature>
<dbReference type="GO" id="GO:1990961">
    <property type="term" value="P:xenobiotic detoxification by transmembrane export across the plasma membrane"/>
    <property type="evidence" value="ECO:0007669"/>
    <property type="project" value="InterPro"/>
</dbReference>
<feature type="transmembrane region" description="Helical" evidence="8">
    <location>
        <begin position="283"/>
        <end position="305"/>
    </location>
</feature>
<dbReference type="CDD" id="cd17320">
    <property type="entry name" value="MFS_MdfA_MDR_like"/>
    <property type="match status" value="1"/>
</dbReference>
<comment type="subcellular location">
    <subcellularLocation>
        <location evidence="8">Cell inner membrane</location>
        <topology evidence="8">Multi-pass membrane protein</topology>
    </subcellularLocation>
    <subcellularLocation>
        <location evidence="1">Cell membrane</location>
        <topology evidence="1">Multi-pass membrane protein</topology>
    </subcellularLocation>
</comment>
<dbReference type="RefSeq" id="WP_140587396.1">
    <property type="nucleotide sequence ID" value="NZ_VFRR01000005.1"/>
</dbReference>
<feature type="transmembrane region" description="Helical" evidence="8">
    <location>
        <begin position="80"/>
        <end position="99"/>
    </location>
</feature>
<evidence type="ECO:0000256" key="2">
    <source>
        <dbReference type="ARBA" id="ARBA00006236"/>
    </source>
</evidence>
<feature type="transmembrane region" description="Helical" evidence="8">
    <location>
        <begin position="253"/>
        <end position="271"/>
    </location>
</feature>
<dbReference type="Pfam" id="PF07690">
    <property type="entry name" value="MFS_1"/>
    <property type="match status" value="1"/>
</dbReference>
<reference evidence="10 11" key="1">
    <citation type="submission" date="2019-06" db="EMBL/GenBank/DDBJ databases">
        <title>A novel bacterium of genus Marinomonas, isolated from coastal sand.</title>
        <authorList>
            <person name="Huang H."/>
            <person name="Mo K."/>
            <person name="Hu Y."/>
        </authorList>
    </citation>
    <scope>NUCLEOTIDE SEQUENCE [LARGE SCALE GENOMIC DNA]</scope>
    <source>
        <strain evidence="10 11">HB171799</strain>
    </source>
</reference>
<dbReference type="PROSITE" id="PS50850">
    <property type="entry name" value="MFS"/>
    <property type="match status" value="1"/>
</dbReference>
<evidence type="ECO:0000256" key="8">
    <source>
        <dbReference type="RuleBase" id="RU365088"/>
    </source>
</evidence>
<evidence type="ECO:0000313" key="11">
    <source>
        <dbReference type="Proteomes" id="UP000315901"/>
    </source>
</evidence>
<feature type="transmembrane region" description="Helical" evidence="8">
    <location>
        <begin position="12"/>
        <end position="29"/>
    </location>
</feature>
<dbReference type="SUPFAM" id="SSF103473">
    <property type="entry name" value="MFS general substrate transporter"/>
    <property type="match status" value="1"/>
</dbReference>
<keyword evidence="5 8" id="KW-0812">Transmembrane</keyword>
<keyword evidence="11" id="KW-1185">Reference proteome</keyword>
<dbReference type="InterPro" id="IPR011701">
    <property type="entry name" value="MFS"/>
</dbReference>
<protein>
    <recommendedName>
        <fullName evidence="8">Bcr/CflA family efflux transporter</fullName>
    </recommendedName>
</protein>
<feature type="transmembrane region" description="Helical" evidence="8">
    <location>
        <begin position="311"/>
        <end position="338"/>
    </location>
</feature>
<dbReference type="PANTHER" id="PTHR23502:SF132">
    <property type="entry name" value="POLYAMINE TRANSPORTER 2-RELATED"/>
    <property type="match status" value="1"/>
</dbReference>
<dbReference type="InterPro" id="IPR036259">
    <property type="entry name" value="MFS_trans_sf"/>
</dbReference>
<evidence type="ECO:0000259" key="9">
    <source>
        <dbReference type="PROSITE" id="PS50850"/>
    </source>
</evidence>
<accession>A0A501X1T8</accession>
<keyword evidence="8" id="KW-0997">Cell inner membrane</keyword>
<dbReference type="OrthoDB" id="9814303at2"/>
<dbReference type="Proteomes" id="UP000315901">
    <property type="component" value="Unassembled WGS sequence"/>
</dbReference>
<comment type="caution">
    <text evidence="10">The sequence shown here is derived from an EMBL/GenBank/DDBJ whole genome shotgun (WGS) entry which is preliminary data.</text>
</comment>
<feature type="transmembrane region" description="Helical" evidence="8">
    <location>
        <begin position="49"/>
        <end position="68"/>
    </location>
</feature>
<dbReference type="NCBIfam" id="TIGR00710">
    <property type="entry name" value="efflux_Bcr_CflA"/>
    <property type="match status" value="1"/>
</dbReference>
<keyword evidence="7 8" id="KW-0472">Membrane</keyword>
<feature type="transmembrane region" description="Helical" evidence="8">
    <location>
        <begin position="105"/>
        <end position="126"/>
    </location>
</feature>
<feature type="transmembrane region" description="Helical" evidence="8">
    <location>
        <begin position="168"/>
        <end position="188"/>
    </location>
</feature>
<dbReference type="InterPro" id="IPR020846">
    <property type="entry name" value="MFS_dom"/>
</dbReference>
<dbReference type="GO" id="GO:0005886">
    <property type="term" value="C:plasma membrane"/>
    <property type="evidence" value="ECO:0007669"/>
    <property type="project" value="UniProtKB-SubCell"/>
</dbReference>
<keyword evidence="6 8" id="KW-1133">Transmembrane helix</keyword>
<evidence type="ECO:0000256" key="7">
    <source>
        <dbReference type="ARBA" id="ARBA00023136"/>
    </source>
</evidence>
<comment type="similarity">
    <text evidence="2 8">Belongs to the major facilitator superfamily. Bcr/CmlA family.</text>
</comment>